<comment type="catalytic activity">
    <reaction evidence="1 11 12">
        <text>Endonucleolytic cleavage to 5'-phosphomonoester.</text>
        <dbReference type="EC" id="3.1.26.4"/>
    </reaction>
</comment>
<comment type="subcellular location">
    <subcellularLocation>
        <location evidence="3">Cytoplasm</location>
    </subcellularLocation>
</comment>
<evidence type="ECO:0000256" key="4">
    <source>
        <dbReference type="ARBA" id="ARBA00007383"/>
    </source>
</evidence>
<organism evidence="15 16">
    <name type="scientific">Seminavis robusta</name>
    <dbReference type="NCBI Taxonomy" id="568900"/>
    <lineage>
        <taxon>Eukaryota</taxon>
        <taxon>Sar</taxon>
        <taxon>Stramenopiles</taxon>
        <taxon>Ochrophyta</taxon>
        <taxon>Bacillariophyta</taxon>
        <taxon>Bacillariophyceae</taxon>
        <taxon>Bacillariophycidae</taxon>
        <taxon>Naviculales</taxon>
        <taxon>Naviculaceae</taxon>
        <taxon>Seminavis</taxon>
    </lineage>
</organism>
<dbReference type="GO" id="GO:0046872">
    <property type="term" value="F:metal ion binding"/>
    <property type="evidence" value="ECO:0007669"/>
    <property type="project" value="UniProtKB-KW"/>
</dbReference>
<comment type="cofactor">
    <cofactor evidence="11">
        <name>Mn(2+)</name>
        <dbReference type="ChEBI" id="CHEBI:29035"/>
    </cofactor>
    <cofactor evidence="11">
        <name>Mg(2+)</name>
        <dbReference type="ChEBI" id="CHEBI:18420"/>
    </cofactor>
    <text evidence="11">Manganese or magnesium. Binds 1 divalent metal ion per monomer in the absence of substrate. May bind a second metal ion after substrate binding.</text>
</comment>
<dbReference type="GO" id="GO:0006298">
    <property type="term" value="P:mismatch repair"/>
    <property type="evidence" value="ECO:0007669"/>
    <property type="project" value="TreeGrafter"/>
</dbReference>
<gene>
    <name evidence="15" type="ORF">SEMRO_88_G046510.1</name>
</gene>
<dbReference type="InterPro" id="IPR022898">
    <property type="entry name" value="RNase_HII"/>
</dbReference>
<dbReference type="EMBL" id="CAICTM010000087">
    <property type="protein sequence ID" value="CAB9500631.1"/>
    <property type="molecule type" value="Genomic_DNA"/>
</dbReference>
<evidence type="ECO:0000256" key="8">
    <source>
        <dbReference type="ARBA" id="ARBA00022759"/>
    </source>
</evidence>
<keyword evidence="7 11" id="KW-0479">Metal-binding</keyword>
<evidence type="ECO:0000256" key="7">
    <source>
        <dbReference type="ARBA" id="ARBA00022723"/>
    </source>
</evidence>
<dbReference type="PROSITE" id="PS51975">
    <property type="entry name" value="RNASE_H_2"/>
    <property type="match status" value="1"/>
</dbReference>
<keyword evidence="8 11" id="KW-0255">Endonuclease</keyword>
<dbReference type="InterPro" id="IPR012337">
    <property type="entry name" value="RNaseH-like_sf"/>
</dbReference>
<dbReference type="GO" id="GO:0003723">
    <property type="term" value="F:RNA binding"/>
    <property type="evidence" value="ECO:0007669"/>
    <property type="project" value="UniProtKB-UniRule"/>
</dbReference>
<name>A0A9N8DER0_9STRA</name>
<proteinExistence type="inferred from homology"/>
<feature type="compositionally biased region" description="Basic residues" evidence="13">
    <location>
        <begin position="75"/>
        <end position="87"/>
    </location>
</feature>
<protein>
    <recommendedName>
        <fullName evidence="12">Ribonuclease</fullName>
        <ecNumber evidence="12">3.1.26.4</ecNumber>
    </recommendedName>
</protein>
<evidence type="ECO:0000256" key="1">
    <source>
        <dbReference type="ARBA" id="ARBA00000077"/>
    </source>
</evidence>
<evidence type="ECO:0000256" key="10">
    <source>
        <dbReference type="ARBA" id="ARBA00023211"/>
    </source>
</evidence>
<comment type="similarity">
    <text evidence="4 12">Belongs to the RNase HII family.</text>
</comment>
<dbReference type="GO" id="GO:0043137">
    <property type="term" value="P:DNA replication, removal of RNA primer"/>
    <property type="evidence" value="ECO:0007669"/>
    <property type="project" value="TreeGrafter"/>
</dbReference>
<dbReference type="EC" id="3.1.26.4" evidence="12"/>
<dbReference type="CDD" id="cd07182">
    <property type="entry name" value="RNase_HII_bacteria_HII_like"/>
    <property type="match status" value="1"/>
</dbReference>
<keyword evidence="5" id="KW-0963">Cytoplasm</keyword>
<dbReference type="InterPro" id="IPR001352">
    <property type="entry name" value="RNase_HII/HIII"/>
</dbReference>
<dbReference type="GO" id="GO:0005737">
    <property type="term" value="C:cytoplasm"/>
    <property type="evidence" value="ECO:0007669"/>
    <property type="project" value="UniProtKB-SubCell"/>
</dbReference>
<evidence type="ECO:0000256" key="13">
    <source>
        <dbReference type="SAM" id="MobiDB-lite"/>
    </source>
</evidence>
<dbReference type="GO" id="GO:0032299">
    <property type="term" value="C:ribonuclease H2 complex"/>
    <property type="evidence" value="ECO:0007669"/>
    <property type="project" value="TreeGrafter"/>
</dbReference>
<feature type="region of interest" description="Disordered" evidence="13">
    <location>
        <begin position="59"/>
        <end position="107"/>
    </location>
</feature>
<feature type="domain" description="RNase H type-2" evidence="14">
    <location>
        <begin position="153"/>
        <end position="396"/>
    </location>
</feature>
<evidence type="ECO:0000256" key="5">
    <source>
        <dbReference type="ARBA" id="ARBA00022490"/>
    </source>
</evidence>
<reference evidence="15" key="1">
    <citation type="submission" date="2020-06" db="EMBL/GenBank/DDBJ databases">
        <authorList>
            <consortium name="Plant Systems Biology data submission"/>
        </authorList>
    </citation>
    <scope>NUCLEOTIDE SEQUENCE</scope>
    <source>
        <strain evidence="15">D6</strain>
    </source>
</reference>
<evidence type="ECO:0000313" key="16">
    <source>
        <dbReference type="Proteomes" id="UP001153069"/>
    </source>
</evidence>
<dbReference type="PANTHER" id="PTHR10954">
    <property type="entry name" value="RIBONUCLEASE H2 SUBUNIT A"/>
    <property type="match status" value="1"/>
</dbReference>
<keyword evidence="10" id="KW-0464">Manganese</keyword>
<dbReference type="Proteomes" id="UP001153069">
    <property type="component" value="Unassembled WGS sequence"/>
</dbReference>
<comment type="caution">
    <text evidence="15">The sequence shown here is derived from an EMBL/GenBank/DDBJ whole genome shotgun (WGS) entry which is preliminary data.</text>
</comment>
<feature type="binding site" evidence="11">
    <location>
        <position position="160"/>
    </location>
    <ligand>
        <name>a divalent metal cation</name>
        <dbReference type="ChEBI" id="CHEBI:60240"/>
    </ligand>
</feature>
<evidence type="ECO:0000313" key="15">
    <source>
        <dbReference type="EMBL" id="CAB9500631.1"/>
    </source>
</evidence>
<dbReference type="GO" id="GO:0004523">
    <property type="term" value="F:RNA-DNA hybrid ribonuclease activity"/>
    <property type="evidence" value="ECO:0007669"/>
    <property type="project" value="UniProtKB-UniRule"/>
</dbReference>
<dbReference type="OrthoDB" id="7462577at2759"/>
<dbReference type="Gene3D" id="3.30.420.10">
    <property type="entry name" value="Ribonuclease H-like superfamily/Ribonuclease H"/>
    <property type="match status" value="2"/>
</dbReference>
<evidence type="ECO:0000256" key="11">
    <source>
        <dbReference type="PROSITE-ProRule" id="PRU01319"/>
    </source>
</evidence>
<evidence type="ECO:0000256" key="9">
    <source>
        <dbReference type="ARBA" id="ARBA00022801"/>
    </source>
</evidence>
<dbReference type="InterPro" id="IPR036397">
    <property type="entry name" value="RNaseH_sf"/>
</dbReference>
<dbReference type="PANTHER" id="PTHR10954:SF23">
    <property type="entry name" value="RIBONUCLEASE"/>
    <property type="match status" value="1"/>
</dbReference>
<dbReference type="InterPro" id="IPR024567">
    <property type="entry name" value="RNase_HII/HIII_dom"/>
</dbReference>
<dbReference type="Pfam" id="PF01351">
    <property type="entry name" value="RNase_HII"/>
    <property type="match status" value="1"/>
</dbReference>
<feature type="binding site" evidence="11">
    <location>
        <position position="304"/>
    </location>
    <ligand>
        <name>a divalent metal cation</name>
        <dbReference type="ChEBI" id="CHEBI:60240"/>
    </ligand>
</feature>
<dbReference type="AlphaFoldDB" id="A0A9N8DER0"/>
<evidence type="ECO:0000256" key="12">
    <source>
        <dbReference type="RuleBase" id="RU003515"/>
    </source>
</evidence>
<dbReference type="SUPFAM" id="SSF53098">
    <property type="entry name" value="Ribonuclease H-like"/>
    <property type="match status" value="1"/>
</dbReference>
<keyword evidence="9 11" id="KW-0378">Hydrolase</keyword>
<evidence type="ECO:0000256" key="3">
    <source>
        <dbReference type="ARBA" id="ARBA00004496"/>
    </source>
</evidence>
<evidence type="ECO:0000259" key="14">
    <source>
        <dbReference type="PROSITE" id="PS51975"/>
    </source>
</evidence>
<comment type="function">
    <text evidence="2 12">Endonuclease that specifically degrades the RNA of RNA-DNA hybrids.</text>
</comment>
<keyword evidence="6 11" id="KW-0540">Nuclease</keyword>
<evidence type="ECO:0000256" key="2">
    <source>
        <dbReference type="ARBA" id="ARBA00004065"/>
    </source>
</evidence>
<feature type="binding site" evidence="11">
    <location>
        <position position="159"/>
    </location>
    <ligand>
        <name>a divalent metal cation</name>
        <dbReference type="ChEBI" id="CHEBI:60240"/>
    </ligand>
</feature>
<evidence type="ECO:0000256" key="6">
    <source>
        <dbReference type="ARBA" id="ARBA00022722"/>
    </source>
</evidence>
<sequence length="405" mass="44144">MAFRVNRLARVSSLLWRTDTRQLKRFTNCVVAHPFVPLPFTGSQRSMVATVARRRSARLEALNSSSSSDNEKPKPAKANKKPAKARAKVSTQKNEKDSRVPGSNRSVEMVAADTKAVPPATDATSNVKPKSKEAVMLPRSREMALKKKYPELNWIMGIDEAGRGPLAGPVVAAAAIVPDNIKGITDSKKITCESAREELYEQIVNSPGVIWAVAVVDAGRIDEINILQATMQAMSMAASALVMDGPEASNRWDQAAMQPVCVSRKGSYVTCGGTKPVQKTTANTDSSEEHCNSAATAPYYALIDGNRVPKDLVCECEPIVKGDSKEYAIAAASILAKVSRDRLMHGYDKLYPAYNLAQHKGYPTKNHMAAVHKFGASPIHRRSFAPLKHMQFNEKGEVIHDSDSQ</sequence>
<accession>A0A9N8DER0</accession>
<keyword evidence="16" id="KW-1185">Reference proteome</keyword>